<dbReference type="PANTHER" id="PTHR34047">
    <property type="entry name" value="NUCLEAR INTRON MATURASE 1, MITOCHONDRIAL-RELATED"/>
    <property type="match status" value="1"/>
</dbReference>
<proteinExistence type="inferred from homology"/>
<dbReference type="InterPro" id="IPR051083">
    <property type="entry name" value="GrpII_Intron_Splice-Mob/Def"/>
</dbReference>
<dbReference type="Proteomes" id="UP000718278">
    <property type="component" value="Unassembled WGS sequence"/>
</dbReference>
<evidence type="ECO:0000256" key="2">
    <source>
        <dbReference type="SAM" id="MobiDB-lite"/>
    </source>
</evidence>
<dbReference type="Pfam" id="PF00078">
    <property type="entry name" value="RVT_1"/>
    <property type="match status" value="1"/>
</dbReference>
<evidence type="ECO:0000313" key="5">
    <source>
        <dbReference type="Proteomes" id="UP000718278"/>
    </source>
</evidence>
<dbReference type="RefSeq" id="WP_207490092.1">
    <property type="nucleotide sequence ID" value="NZ_JADIJS010000005.1"/>
</dbReference>
<keyword evidence="4" id="KW-0548">Nucleotidyltransferase</keyword>
<dbReference type="EMBL" id="JADIJS010000005">
    <property type="protein sequence ID" value="MBO1041982.1"/>
    <property type="molecule type" value="Genomic_DNA"/>
</dbReference>
<keyword evidence="5" id="KW-1185">Reference proteome</keyword>
<gene>
    <name evidence="4" type="ORF">IPV26_20140</name>
</gene>
<dbReference type="GO" id="GO:0003964">
    <property type="term" value="F:RNA-directed DNA polymerase activity"/>
    <property type="evidence" value="ECO:0007669"/>
    <property type="project" value="UniProtKB-KW"/>
</dbReference>
<organism evidence="4 5">
    <name type="scientific">Brucella pituitosa</name>
    <dbReference type="NCBI Taxonomy" id="571256"/>
    <lineage>
        <taxon>Bacteria</taxon>
        <taxon>Pseudomonadati</taxon>
        <taxon>Pseudomonadota</taxon>
        <taxon>Alphaproteobacteria</taxon>
        <taxon>Hyphomicrobiales</taxon>
        <taxon>Brucellaceae</taxon>
        <taxon>Brucella/Ochrobactrum group</taxon>
        <taxon>Brucella</taxon>
    </lineage>
</organism>
<dbReference type="InterPro" id="IPR000477">
    <property type="entry name" value="RT_dom"/>
</dbReference>
<feature type="region of interest" description="Disordered" evidence="2">
    <location>
        <begin position="281"/>
        <end position="309"/>
    </location>
</feature>
<accession>A0ABS3K511</accession>
<dbReference type="PANTHER" id="PTHR34047:SF8">
    <property type="entry name" value="PROTEIN YKFC"/>
    <property type="match status" value="1"/>
</dbReference>
<name>A0ABS3K511_9HYPH</name>
<protein>
    <submittedName>
        <fullName evidence="4">RNA-directed DNA polymerase</fullName>
    </submittedName>
</protein>
<keyword evidence="4" id="KW-0808">Transferase</keyword>
<dbReference type="PROSITE" id="PS50878">
    <property type="entry name" value="RT_POL"/>
    <property type="match status" value="1"/>
</dbReference>
<evidence type="ECO:0000313" key="4">
    <source>
        <dbReference type="EMBL" id="MBO1041982.1"/>
    </source>
</evidence>
<evidence type="ECO:0000259" key="3">
    <source>
        <dbReference type="PROSITE" id="PS50878"/>
    </source>
</evidence>
<comment type="caution">
    <text evidence="4">The sequence shown here is derived from an EMBL/GenBank/DDBJ whole genome shotgun (WGS) entry which is preliminary data.</text>
</comment>
<feature type="compositionally biased region" description="Polar residues" evidence="2">
    <location>
        <begin position="281"/>
        <end position="307"/>
    </location>
</feature>
<sequence length="552" mass="64051">MPTKDQFKSAAKLAVKNIINYGDTDIFPYPFERFVLSDNMDDIVEVLEDYNNNYSDYMVRYSPFNVSALSPINYFGFRWATQLDYIWNAYFLACVLILEKQIEFARIAISEECIFSYRLAPDKESGTLFDKNINFRAFMQKSNDLSKSHNFVVICDISEFYPRLGHHRLENALRQIDGSSDYPNKIMNFLANFSRTNSFGLPIGGPAARILSELTINQIDRLLMTKGIRFTRFADDFHIFCNTREDAYKALIFLSEKLSVNQGLMLQKSKTRIMSSAEFQSTQISMETDQTATDDQKNGEASSTSAPELSVQRDKLISFSLRFDPYSPTADDDYEKLKEEVRKYDILELLKEELGKARVHTALTRKLIRAIQYLDDGVRDQAVLSVLDNSEVLYPLYSSILMMIDQVADKLSSETRTAVKVEIMNLIQSDSHVFKVDTHICYAIRVLSHFNEPEVVSLLQQIYEREKSPIIRRDIILILAKWGEWYWLSDIKNVFRQLTNQEKAAFIVSSYMLKDEGKHWREHIKVELSPYQKVILKWAGSKFCQKDWKISL</sequence>
<comment type="similarity">
    <text evidence="1">Belongs to the bacterial reverse transcriptase family.</text>
</comment>
<dbReference type="CDD" id="cd01646">
    <property type="entry name" value="RT_Bac_retron_I"/>
    <property type="match status" value="1"/>
</dbReference>
<keyword evidence="4" id="KW-0695">RNA-directed DNA polymerase</keyword>
<reference evidence="4 5" key="1">
    <citation type="submission" date="2020-10" db="EMBL/GenBank/DDBJ databases">
        <title>Genomic characterization of underground lake bacteria from Wind Cave National Park: Insight into the archetypical LuxI/LuxR and identification of LuxR solos.</title>
        <authorList>
            <person name="Wengert P.C."/>
            <person name="Savka M.A."/>
        </authorList>
    </citation>
    <scope>NUCLEOTIDE SEQUENCE [LARGE SCALE GENOMIC DNA]</scope>
    <source>
        <strain evidence="4 5">SD316</strain>
    </source>
</reference>
<evidence type="ECO:0000256" key="1">
    <source>
        <dbReference type="ARBA" id="ARBA00034120"/>
    </source>
</evidence>
<feature type="domain" description="Reverse transcriptase" evidence="3">
    <location>
        <begin position="1"/>
        <end position="284"/>
    </location>
</feature>